<evidence type="ECO:0000313" key="2">
    <source>
        <dbReference type="EMBL" id="QDY69645.1"/>
    </source>
</evidence>
<feature type="transmembrane region" description="Helical" evidence="1">
    <location>
        <begin position="358"/>
        <end position="377"/>
    </location>
</feature>
<keyword evidence="2" id="KW-0347">Helicase</keyword>
<dbReference type="RefSeq" id="WP_146365022.1">
    <property type="nucleotide sequence ID" value="NZ_CP042261.1"/>
</dbReference>
<keyword evidence="2" id="KW-0378">Hydrolase</keyword>
<dbReference type="GO" id="GO:0004386">
    <property type="term" value="F:helicase activity"/>
    <property type="evidence" value="ECO:0007669"/>
    <property type="project" value="UniProtKB-KW"/>
</dbReference>
<name>A0A5B8I7C8_9RHOB</name>
<dbReference type="PANTHER" id="PTHR37826:SF3">
    <property type="entry name" value="J DOMAIN-CONTAINING PROTEIN"/>
    <property type="match status" value="1"/>
</dbReference>
<keyword evidence="1" id="KW-1133">Transmembrane helix</keyword>
<organism evidence="2 3">
    <name type="scientific">Qingshengfaniella alkalisoli</name>
    <dbReference type="NCBI Taxonomy" id="2599296"/>
    <lineage>
        <taxon>Bacteria</taxon>
        <taxon>Pseudomonadati</taxon>
        <taxon>Pseudomonadota</taxon>
        <taxon>Alphaproteobacteria</taxon>
        <taxon>Rhodobacterales</taxon>
        <taxon>Paracoccaceae</taxon>
        <taxon>Qingshengfaniella</taxon>
    </lineage>
</organism>
<gene>
    <name evidence="2" type="ORF">FPZ52_08435</name>
</gene>
<dbReference type="AlphaFoldDB" id="A0A5B8I7C8"/>
<proteinExistence type="predicted"/>
<evidence type="ECO:0000313" key="3">
    <source>
        <dbReference type="Proteomes" id="UP000318483"/>
    </source>
</evidence>
<keyword evidence="1" id="KW-0812">Transmembrane</keyword>
<dbReference type="Proteomes" id="UP000318483">
    <property type="component" value="Chromosome"/>
</dbReference>
<dbReference type="KEGG" id="lit:FPZ52_08435"/>
<dbReference type="OrthoDB" id="3182597at2"/>
<keyword evidence="1" id="KW-0472">Membrane</keyword>
<accession>A0A5B8I7C8</accession>
<keyword evidence="2" id="KW-0547">Nucleotide-binding</keyword>
<evidence type="ECO:0000256" key="1">
    <source>
        <dbReference type="SAM" id="Phobius"/>
    </source>
</evidence>
<keyword evidence="2" id="KW-0067">ATP-binding</keyword>
<reference evidence="2 3" key="1">
    <citation type="submission" date="2019-07" db="EMBL/GenBank/DDBJ databases">
        <title>Litoreibacter alkalisoli sp. nov., isolated from saline-alkaline soil.</title>
        <authorList>
            <person name="Wang S."/>
            <person name="Xu L."/>
            <person name="Xing Y.-T."/>
            <person name="Sun J.-Q."/>
        </authorList>
    </citation>
    <scope>NUCLEOTIDE SEQUENCE [LARGE SCALE GENOMIC DNA]</scope>
    <source>
        <strain evidence="2 3">LN3S51</strain>
    </source>
</reference>
<protein>
    <submittedName>
        <fullName evidence="2">Primosomal protein N' (Replication factor Y)-superfamily II helicase</fullName>
    </submittedName>
</protein>
<dbReference type="PANTHER" id="PTHR37826">
    <property type="entry name" value="FLOTILLIN BAND_7_5 DOMAIN PROTEIN"/>
    <property type="match status" value="1"/>
</dbReference>
<keyword evidence="3" id="KW-1185">Reference proteome</keyword>
<sequence length="383" mass="42881">MPTPPPLPTGTTDTDALNDHRFPCDSCGGAMRFSPAQQQLICDHCGNTKPVSAAQEGLWGAGSSIPEMDFKSALRKQIPDADLESTQVTKCANCGASVEFDPAIHAAECPFCATPIVSDTGVDRHIKPRGILPFMLDEPSARDAVGQWMGSLWFAPNRLKRDSRRHRKMDGIYIPYWTFDAQTESRYAGERGVVYYETRYVIRDGKRQAVQVAKVRWSPARGRVARFFDDVLVLASRSLPKQFTDALQPWDLSRLSPYNAEFIAGMRAEAYTVELDEAFNEARGYMDRVIERDVRFDIGGDRQRIHQLKTEVSDIRFKHILLPIWVAAYRYRGKSYRFVVNGQSGRVQGERPYSAIKIALAVLAALALAATIGYVYAMNQGGM</sequence>
<dbReference type="Gene3D" id="2.20.28.30">
    <property type="entry name" value="RNA polymerase ii, chain L"/>
    <property type="match status" value="1"/>
</dbReference>
<dbReference type="EMBL" id="CP042261">
    <property type="protein sequence ID" value="QDY69645.1"/>
    <property type="molecule type" value="Genomic_DNA"/>
</dbReference>